<dbReference type="Proteomes" id="UP000263377">
    <property type="component" value="Unassembled WGS sequence"/>
</dbReference>
<organism evidence="1 2">
    <name type="scientific">Kitasatospora xanthocidica</name>
    <dbReference type="NCBI Taxonomy" id="83382"/>
    <lineage>
        <taxon>Bacteria</taxon>
        <taxon>Bacillati</taxon>
        <taxon>Actinomycetota</taxon>
        <taxon>Actinomycetes</taxon>
        <taxon>Kitasatosporales</taxon>
        <taxon>Streptomycetaceae</taxon>
        <taxon>Kitasatospora</taxon>
    </lineage>
</organism>
<dbReference type="Pfam" id="PF20199">
    <property type="entry name" value="RepSA"/>
    <property type="match status" value="1"/>
</dbReference>
<reference evidence="1 2" key="1">
    <citation type="submission" date="2018-08" db="EMBL/GenBank/DDBJ databases">
        <title>Diversity &amp; Physiological Properties of Lignin-Decomposing Actinobacteria from Soil.</title>
        <authorList>
            <person name="Roh S.G."/>
            <person name="Kim S.B."/>
        </authorList>
    </citation>
    <scope>NUCLEOTIDE SEQUENCE [LARGE SCALE GENOMIC DNA]</scope>
    <source>
        <strain evidence="1 2">MMS17-GH009</strain>
    </source>
</reference>
<name>A0A373A5W2_9ACTN</name>
<proteinExistence type="predicted"/>
<comment type="caution">
    <text evidence="1">The sequence shown here is derived from an EMBL/GenBank/DDBJ whole genome shotgun (WGS) entry which is preliminary data.</text>
</comment>
<dbReference type="EMBL" id="QVIG01000001">
    <property type="protein sequence ID" value="RGD62977.1"/>
    <property type="molecule type" value="Genomic_DNA"/>
</dbReference>
<sequence>MRQLPPTERDFVRLGEMPDLGRWLEQIRTTGGCAEPVYLAGHTTMVDPDTGEVLRHYSTATEPGGRLAVRCRNRRASRCAPCSREHSGDTFHLVRSGLVGGKGVPETVRTHPRLFVTLTAPSFGPVHRAGDCHPARRRRCEHGGCQGCGRTHLEADPLVGQPLCSDCYEYPGHVLWNAMAPALWKAFRDNLYHHLAAGAGVGRSEVRTLVRVSAAKVAEYQKRGAVHFHAVIRLDGPDGPTTPPPPWAAEDLLLEAVRSAAAAVALPCPDSMASGGGRLGFGAQLDVHLLIKGGGGHISDDAVAAYVAKYTSKSVEAAGAVDRRIESLAEIQALRVSPHVRALITTAWRLGGLPELQHLRLRAWAHMLGYRGHCLTKTRAYSTTYGQLRAARVEHACGLYADWDDGTVAEGAWRFVGTGHTPAEALVAAGIAEDLATNREIVRAEQAGGRP</sequence>
<evidence type="ECO:0000313" key="2">
    <source>
        <dbReference type="Proteomes" id="UP000263377"/>
    </source>
</evidence>
<gene>
    <name evidence="1" type="ORF">DR950_18955</name>
</gene>
<dbReference type="AlphaFoldDB" id="A0A373A5W2"/>
<evidence type="ECO:0000313" key="1">
    <source>
        <dbReference type="EMBL" id="RGD62977.1"/>
    </source>
</evidence>
<keyword evidence="2" id="KW-1185">Reference proteome</keyword>
<accession>A0A373A5W2</accession>
<dbReference type="InterPro" id="IPR046828">
    <property type="entry name" value="RepSA"/>
</dbReference>
<protein>
    <submittedName>
        <fullName evidence="1">Plasmid replication initiator protein</fullName>
    </submittedName>
</protein>